<feature type="domain" description="HTH merR-type" evidence="9">
    <location>
        <begin position="1"/>
        <end position="63"/>
    </location>
</feature>
<evidence type="ECO:0000256" key="8">
    <source>
        <dbReference type="HAMAP-Rule" id="MF_01170"/>
    </source>
</evidence>
<protein>
    <recommendedName>
        <fullName evidence="8">Chromosome-anchoring protein RacA</fullName>
    </recommendedName>
</protein>
<name>A0ABU6P5A5_9BACI</name>
<evidence type="ECO:0000256" key="6">
    <source>
        <dbReference type="ARBA" id="ARBA00023125"/>
    </source>
</evidence>
<dbReference type="InterPro" id="IPR009061">
    <property type="entry name" value="DNA-bd_dom_put_sf"/>
</dbReference>
<evidence type="ECO:0000256" key="7">
    <source>
        <dbReference type="ARBA" id="ARBA00023306"/>
    </source>
</evidence>
<organism evidence="10 11">
    <name type="scientific">Metabacillus fastidiosus</name>
    <dbReference type="NCBI Taxonomy" id="1458"/>
    <lineage>
        <taxon>Bacteria</taxon>
        <taxon>Bacillati</taxon>
        <taxon>Bacillota</taxon>
        <taxon>Bacilli</taxon>
        <taxon>Bacillales</taxon>
        <taxon>Bacillaceae</taxon>
        <taxon>Metabacillus</taxon>
    </lineage>
</organism>
<keyword evidence="7 8" id="KW-0131">Cell cycle</keyword>
<proteinExistence type="inferred from homology"/>
<evidence type="ECO:0000259" key="9">
    <source>
        <dbReference type="Pfam" id="PF13411"/>
    </source>
</evidence>
<evidence type="ECO:0000256" key="5">
    <source>
        <dbReference type="ARBA" id="ARBA00023054"/>
    </source>
</evidence>
<keyword evidence="1 8" id="KW-0963">Cytoplasm</keyword>
<evidence type="ECO:0000313" key="11">
    <source>
        <dbReference type="Proteomes" id="UP001342826"/>
    </source>
</evidence>
<evidence type="ECO:0000256" key="4">
    <source>
        <dbReference type="ARBA" id="ARBA00022969"/>
    </source>
</evidence>
<dbReference type="SUPFAM" id="SSF46955">
    <property type="entry name" value="Putative DNA-binding domain"/>
    <property type="match status" value="1"/>
</dbReference>
<comment type="function">
    <text evidence="8">Required for the formation of axial filaments and for anchoring the origin regions at the cell poles in sporulating cells, thus ensuring proper chromosome segregation in the prespore. Binds in a dispersed manner throughout the chromosome but preferentially to sites clustered in the origin portion of the chromosome, causing condensation of the chromosome and its remodeling into an elongated, anchored structure.</text>
</comment>
<dbReference type="InterPro" id="IPR023522">
    <property type="entry name" value="Chrosome_anchoring_RacA"/>
</dbReference>
<evidence type="ECO:0000313" key="10">
    <source>
        <dbReference type="EMBL" id="MED4403862.1"/>
    </source>
</evidence>
<evidence type="ECO:0000256" key="2">
    <source>
        <dbReference type="ARBA" id="ARBA00022618"/>
    </source>
</evidence>
<accession>A0ABU6P5A5</accession>
<sequence length="176" mass="20671">MNMTAVSKLLNVSPRTVMRWVKQLNLQLERNELGHYQFSEADITSLQNVKDQLAKGVLLQDITAEGQKKKRIGIVNKTEIQMDYNQHEFQERLDDLERTINRKADDVVSYQLLQHRKEMEELIKKIASLEQKVQKLEKEATKTEHKKEKVLIFDHPEQKTSFQPKRKNIISSIFGL</sequence>
<keyword evidence="11" id="KW-1185">Reference proteome</keyword>
<dbReference type="Gene3D" id="1.10.1660.10">
    <property type="match status" value="1"/>
</dbReference>
<dbReference type="Pfam" id="PF13411">
    <property type="entry name" value="MerR_1"/>
    <property type="match status" value="1"/>
</dbReference>
<keyword evidence="2 8" id="KW-0132">Cell division</keyword>
<keyword evidence="4 8" id="KW-0749">Sporulation</keyword>
<dbReference type="Proteomes" id="UP001342826">
    <property type="component" value="Unassembled WGS sequence"/>
</dbReference>
<dbReference type="EMBL" id="JARTFS010000020">
    <property type="protein sequence ID" value="MED4403862.1"/>
    <property type="molecule type" value="Genomic_DNA"/>
</dbReference>
<dbReference type="RefSeq" id="WP_066234234.1">
    <property type="nucleotide sequence ID" value="NZ_JARTFQ010000009.1"/>
</dbReference>
<keyword evidence="3 8" id="KW-0159">Chromosome partition</keyword>
<comment type="caution">
    <text evidence="10">The sequence shown here is derived from an EMBL/GenBank/DDBJ whole genome shotgun (WGS) entry which is preliminary data.</text>
</comment>
<evidence type="ECO:0000256" key="3">
    <source>
        <dbReference type="ARBA" id="ARBA00022829"/>
    </source>
</evidence>
<feature type="DNA-binding region" description="H-T-H motif" evidence="8">
    <location>
        <begin position="3"/>
        <end position="23"/>
    </location>
</feature>
<keyword evidence="6 8" id="KW-0238">DNA-binding</keyword>
<dbReference type="GeneID" id="301142750"/>
<dbReference type="InterPro" id="IPR000551">
    <property type="entry name" value="MerR-type_HTH_dom"/>
</dbReference>
<evidence type="ECO:0000256" key="1">
    <source>
        <dbReference type="ARBA" id="ARBA00022490"/>
    </source>
</evidence>
<reference evidence="10 11" key="1">
    <citation type="submission" date="2023-03" db="EMBL/GenBank/DDBJ databases">
        <title>Bacillus Genome Sequencing.</title>
        <authorList>
            <person name="Dunlap C."/>
        </authorList>
    </citation>
    <scope>NUCLEOTIDE SEQUENCE [LARGE SCALE GENOMIC DNA]</scope>
    <source>
        <strain evidence="10 11">NRS-1717</strain>
    </source>
</reference>
<gene>
    <name evidence="8" type="primary">racA</name>
    <name evidence="10" type="ORF">P9271_21415</name>
</gene>
<keyword evidence="5 8" id="KW-0175">Coiled coil</keyword>
<feature type="coiled-coil region" evidence="8">
    <location>
        <begin position="86"/>
        <end position="146"/>
    </location>
</feature>
<dbReference type="HAMAP" id="MF_01170">
    <property type="entry name" value="RacA"/>
    <property type="match status" value="1"/>
</dbReference>
<comment type="similarity">
    <text evidence="8">Belongs to the RacA family.</text>
</comment>
<comment type="subcellular location">
    <subcellularLocation>
        <location evidence="8">Cytoplasm</location>
    </subcellularLocation>
    <text evidence="8">Localizes to cell poles and nucleoid.</text>
</comment>